<feature type="region of interest" description="Disordered" evidence="1">
    <location>
        <begin position="1"/>
        <end position="53"/>
    </location>
</feature>
<dbReference type="KEGG" id="vg:41701723"/>
<dbReference type="EMBL" id="MG686419">
    <property type="protein sequence ID" value="AVA17854.1"/>
    <property type="molecule type" value="Genomic_DNA"/>
</dbReference>
<accession>A0A2L0W0N7</accession>
<sequence length="182" mass="21058">MSGFPGNNSRRIAAYRHGIQRATPERRQTMEEASPSPPRRTTPQPRQYHIPPPQRITIREDLSARSAMDEAGEPIQLRNGREIWPDATARAYIPGLTLPCNGRQEEEGRRMAHAIKNTLIERVGTDLASLRMILERERAYTRGNSTRDNYYNDHAQAFELRQDDVEAMIEHYVSLMHWNHDI</sequence>
<organism evidence="3">
    <name type="scientific">Birch leaf roll-associated virus</name>
    <dbReference type="NCBI Taxonomy" id="2057979"/>
    <lineage>
        <taxon>Viruses</taxon>
        <taxon>Riboviria</taxon>
        <taxon>Pararnavirae</taxon>
        <taxon>Artverviricota</taxon>
        <taxon>Revtraviricetes</taxon>
        <taxon>Ortervirales</taxon>
        <taxon>Caulimoviridae</taxon>
        <taxon>Badnavirus</taxon>
        <taxon>Badnavirus volubetulae</taxon>
    </lineage>
</organism>
<gene>
    <name evidence="3" type="primary">BLRaV_gp4</name>
</gene>
<dbReference type="EMBL" id="MG686420">
    <property type="protein sequence ID" value="AVA17858.1"/>
    <property type="molecule type" value="Genomic_DNA"/>
</dbReference>
<feature type="compositionally biased region" description="Polar residues" evidence="1">
    <location>
        <begin position="1"/>
        <end position="10"/>
    </location>
</feature>
<dbReference type="GeneID" id="41701723"/>
<protein>
    <submittedName>
        <fullName evidence="3">ORF4</fullName>
    </submittedName>
</protein>
<dbReference type="Proteomes" id="UP000290700">
    <property type="component" value="Segment"/>
</dbReference>
<name>A0A2L0W0N7_9VIRU</name>
<evidence type="ECO:0000256" key="1">
    <source>
        <dbReference type="SAM" id="MobiDB-lite"/>
    </source>
</evidence>
<proteinExistence type="predicted"/>
<dbReference type="RefSeq" id="YP_009552738.1">
    <property type="nucleotide sequence ID" value="NC_040635.1"/>
</dbReference>
<reference evidence="4" key="1">
    <citation type="journal article" date="2018" name="PLoS ONE">
        <title>A novel badnavirus discovered from Betula sp. affected by birch leaf-roll disease.</title>
        <authorList>
            <person name="Rumbou A."/>
            <person name="Candresse T."/>
            <person name="Marais A."/>
            <person name="Theil S."/>
            <person name="Langer J."/>
            <person name="Jalkanen R."/>
            <person name="Buettner C."/>
        </authorList>
    </citation>
    <scope>NUCLEOTIDE SEQUENCE [LARGE SCALE GENOMIC DNA]</scope>
</reference>
<evidence type="ECO:0000313" key="4">
    <source>
        <dbReference type="Proteomes" id="UP000290700"/>
    </source>
</evidence>
<evidence type="ECO:0000313" key="2">
    <source>
        <dbReference type="EMBL" id="AVA17854.1"/>
    </source>
</evidence>
<evidence type="ECO:0000313" key="3">
    <source>
        <dbReference type="EMBL" id="AVA17858.1"/>
    </source>
</evidence>
<reference evidence="3" key="2">
    <citation type="journal article" date="2018" name="PLoS ONE">
        <title>A novel Badnavirus discovered from Betula sp. affected by birch leaf roll disease.</title>
        <authorList>
            <person name="Rumbou A."/>
            <person name="Candresse T."/>
            <person name="Marais A."/>
            <person name="Theil S."/>
            <person name="Langer J."/>
            <person name="Jalkanen R."/>
            <person name="Buettner C."/>
        </authorList>
    </citation>
    <scope>NUCLEOTIDE SEQUENCE</scope>
    <source>
        <strain evidence="3">BpubFin407501</strain>
        <strain evidence="2">BpubFin407507</strain>
    </source>
</reference>
<keyword evidence="4" id="KW-1185">Reference proteome</keyword>